<evidence type="ECO:0000259" key="3">
    <source>
        <dbReference type="PROSITE" id="PS51186"/>
    </source>
</evidence>
<keyword evidence="1 4" id="KW-0808">Transferase</keyword>
<dbReference type="PANTHER" id="PTHR43877:SF2">
    <property type="entry name" value="AMINOALKYLPHOSPHONATE N-ACETYLTRANSFERASE-RELATED"/>
    <property type="match status" value="1"/>
</dbReference>
<dbReference type="InterPro" id="IPR050832">
    <property type="entry name" value="Bact_Acetyltransf"/>
</dbReference>
<proteinExistence type="predicted"/>
<keyword evidence="2" id="KW-0012">Acyltransferase</keyword>
<dbReference type="PANTHER" id="PTHR43877">
    <property type="entry name" value="AMINOALKYLPHOSPHONATE N-ACETYLTRANSFERASE-RELATED-RELATED"/>
    <property type="match status" value="1"/>
</dbReference>
<evidence type="ECO:0000256" key="1">
    <source>
        <dbReference type="ARBA" id="ARBA00022679"/>
    </source>
</evidence>
<dbReference type="CDD" id="cd04301">
    <property type="entry name" value="NAT_SF"/>
    <property type="match status" value="1"/>
</dbReference>
<gene>
    <name evidence="4" type="ORF">D0894_14435</name>
</gene>
<feature type="domain" description="N-acetyltransferase" evidence="3">
    <location>
        <begin position="2"/>
        <end position="155"/>
    </location>
</feature>
<dbReference type="PROSITE" id="PS51186">
    <property type="entry name" value="GNAT"/>
    <property type="match status" value="1"/>
</dbReference>
<evidence type="ECO:0000256" key="2">
    <source>
        <dbReference type="ARBA" id="ARBA00023315"/>
    </source>
</evidence>
<dbReference type="GO" id="GO:0016747">
    <property type="term" value="F:acyltransferase activity, transferring groups other than amino-acyl groups"/>
    <property type="evidence" value="ECO:0007669"/>
    <property type="project" value="InterPro"/>
</dbReference>
<sequence>MLQIRPARYSDAEAAFDIRLQAIRHRCISVYTAEQVQAWTQVPLTEQYRLSVERCYHIAVWGQASVATGYIDFQSGELGALFVLPAFMGQGIGRAMVQYLERLALEAGLCEIHLDATPNATSFYHRCGYNGEVEGIYTSPSGLELACTPMHKRLTGCAWQG</sequence>
<dbReference type="Proteomes" id="UP000265875">
    <property type="component" value="Unassembled WGS sequence"/>
</dbReference>
<accession>A0A399M883</accession>
<name>A0A399M883_9PSED</name>
<dbReference type="InterPro" id="IPR000182">
    <property type="entry name" value="GNAT_dom"/>
</dbReference>
<dbReference type="RefSeq" id="WP_119370271.1">
    <property type="nucleotide sequence ID" value="NZ_QWLL01000032.1"/>
</dbReference>
<dbReference type="SUPFAM" id="SSF55729">
    <property type="entry name" value="Acyl-CoA N-acyltransferases (Nat)"/>
    <property type="match status" value="1"/>
</dbReference>
<reference evidence="4 5" key="1">
    <citation type="submission" date="2018-08" db="EMBL/GenBank/DDBJ databases">
        <title>Draft genome sequence of the cyanotroph, Pseudomonas monteilii BCN3.</title>
        <authorList>
            <person name="Jones L.B."/>
            <person name="Kunz D.A."/>
        </authorList>
    </citation>
    <scope>NUCLEOTIDE SEQUENCE [LARGE SCALE GENOMIC DNA]</scope>
    <source>
        <strain evidence="4 5">BCN3</strain>
    </source>
</reference>
<evidence type="ECO:0000313" key="5">
    <source>
        <dbReference type="Proteomes" id="UP000265875"/>
    </source>
</evidence>
<dbReference type="InterPro" id="IPR016181">
    <property type="entry name" value="Acyl_CoA_acyltransferase"/>
</dbReference>
<organism evidence="4 5">
    <name type="scientific">Pseudomonas monteilii</name>
    <dbReference type="NCBI Taxonomy" id="76759"/>
    <lineage>
        <taxon>Bacteria</taxon>
        <taxon>Pseudomonadati</taxon>
        <taxon>Pseudomonadota</taxon>
        <taxon>Gammaproteobacteria</taxon>
        <taxon>Pseudomonadales</taxon>
        <taxon>Pseudomonadaceae</taxon>
        <taxon>Pseudomonas</taxon>
    </lineage>
</organism>
<comment type="caution">
    <text evidence="4">The sequence shown here is derived from an EMBL/GenBank/DDBJ whole genome shotgun (WGS) entry which is preliminary data.</text>
</comment>
<protein>
    <submittedName>
        <fullName evidence="4">GNAT family N-acetyltransferase</fullName>
    </submittedName>
</protein>
<dbReference type="EMBL" id="QWLL01000032">
    <property type="protein sequence ID" value="RII77076.1"/>
    <property type="molecule type" value="Genomic_DNA"/>
</dbReference>
<dbReference type="Gene3D" id="3.40.630.30">
    <property type="match status" value="1"/>
</dbReference>
<dbReference type="AlphaFoldDB" id="A0A399M883"/>
<dbReference type="Pfam" id="PF13673">
    <property type="entry name" value="Acetyltransf_10"/>
    <property type="match status" value="1"/>
</dbReference>
<evidence type="ECO:0000313" key="4">
    <source>
        <dbReference type="EMBL" id="RII77076.1"/>
    </source>
</evidence>